<evidence type="ECO:0000256" key="2">
    <source>
        <dbReference type="ARBA" id="ARBA00004713"/>
    </source>
</evidence>
<dbReference type="Pfam" id="PF04413">
    <property type="entry name" value="Glycos_transf_N"/>
    <property type="match status" value="1"/>
</dbReference>
<reference evidence="12 13" key="1">
    <citation type="submission" date="2018-04" db="EMBL/GenBank/DDBJ databases">
        <title>Pelagivirga bohaiensis gen. nov., sp. nov., a bacterium isolated from the Bohai Sea.</title>
        <authorList>
            <person name="Ji X."/>
        </authorList>
    </citation>
    <scope>NUCLEOTIDE SEQUENCE [LARGE SCALE GENOMIC DNA]</scope>
    <source>
        <strain evidence="12 13">BH-SD16</strain>
    </source>
</reference>
<proteinExistence type="inferred from homology"/>
<comment type="catalytic activity">
    <reaction evidence="7 9">
        <text>lipid IVA (E. coli) + CMP-3-deoxy-beta-D-manno-octulosonate = alpha-Kdo-(2-&gt;6)-lipid IVA (E. coli) + CMP + H(+)</text>
        <dbReference type="Rhea" id="RHEA:28066"/>
        <dbReference type="ChEBI" id="CHEBI:15378"/>
        <dbReference type="ChEBI" id="CHEBI:58603"/>
        <dbReference type="ChEBI" id="CHEBI:60364"/>
        <dbReference type="ChEBI" id="CHEBI:60377"/>
        <dbReference type="ChEBI" id="CHEBI:85987"/>
        <dbReference type="EC" id="2.4.99.12"/>
    </reaction>
</comment>
<dbReference type="InterPro" id="IPR038107">
    <property type="entry name" value="Glycos_transf_N_sf"/>
</dbReference>
<keyword evidence="5 9" id="KW-0808">Transferase</keyword>
<comment type="similarity">
    <text evidence="9">Belongs to the glycosyltransferase group 1 family.</text>
</comment>
<evidence type="ECO:0000256" key="5">
    <source>
        <dbReference type="ARBA" id="ARBA00022679"/>
    </source>
</evidence>
<protein>
    <recommendedName>
        <fullName evidence="4 9">3-deoxy-D-manno-octulosonic acid transferase</fullName>
        <shortName evidence="9">Kdo transferase</shortName>
        <ecNumber evidence="3 9">2.4.99.12</ecNumber>
    </recommendedName>
    <alternativeName>
        <fullName evidence="6 9">Lipid IV(A) 3-deoxy-D-manno-octulosonic acid transferase</fullName>
    </alternativeName>
</protein>
<feature type="region of interest" description="Disordered" evidence="10">
    <location>
        <begin position="1"/>
        <end position="26"/>
    </location>
</feature>
<dbReference type="GO" id="GO:0043842">
    <property type="term" value="F:Kdo transferase activity"/>
    <property type="evidence" value="ECO:0007669"/>
    <property type="project" value="UniProtKB-EC"/>
</dbReference>
<accession>A0A2T7FX25</accession>
<comment type="subcellular location">
    <subcellularLocation>
        <location evidence="9">Cell membrane</location>
    </subcellularLocation>
</comment>
<dbReference type="EMBL" id="QCYG01000005">
    <property type="protein sequence ID" value="PVA06709.1"/>
    <property type="molecule type" value="Genomic_DNA"/>
</dbReference>
<keyword evidence="13" id="KW-1185">Reference proteome</keyword>
<dbReference type="Gene3D" id="3.40.50.11720">
    <property type="entry name" value="3-Deoxy-D-manno-octulosonic-acid transferase, N-terminal domain"/>
    <property type="match status" value="1"/>
</dbReference>
<evidence type="ECO:0000256" key="9">
    <source>
        <dbReference type="RuleBase" id="RU365103"/>
    </source>
</evidence>
<evidence type="ECO:0000259" key="11">
    <source>
        <dbReference type="Pfam" id="PF04413"/>
    </source>
</evidence>
<gene>
    <name evidence="12" type="ORF">DC363_09270</name>
</gene>
<feature type="region of interest" description="Disordered" evidence="10">
    <location>
        <begin position="47"/>
        <end position="71"/>
    </location>
</feature>
<dbReference type="InterPro" id="IPR039901">
    <property type="entry name" value="Kdotransferase"/>
</dbReference>
<keyword evidence="9" id="KW-1003">Cell membrane</keyword>
<comment type="function">
    <text evidence="1 9">Involved in lipopolysaccharide (LPS) biosynthesis. Catalyzes the transfer of 3-deoxy-D-manno-octulosonate (Kdo) residue(s) from CMP-Kdo to lipid IV(A), the tetraacyldisaccharide-1,4'-bisphosphate precursor of lipid A.</text>
</comment>
<evidence type="ECO:0000313" key="13">
    <source>
        <dbReference type="Proteomes" id="UP000244817"/>
    </source>
</evidence>
<name>A0A2T7FX25_9RHOB</name>
<keyword evidence="9" id="KW-0448">Lipopolysaccharide biosynthesis</keyword>
<evidence type="ECO:0000256" key="6">
    <source>
        <dbReference type="ARBA" id="ARBA00031445"/>
    </source>
</evidence>
<dbReference type="UniPathway" id="UPA00958"/>
<evidence type="ECO:0000256" key="1">
    <source>
        <dbReference type="ARBA" id="ARBA00003394"/>
    </source>
</evidence>
<dbReference type="PANTHER" id="PTHR42755:SF1">
    <property type="entry name" value="3-DEOXY-D-MANNO-OCTULOSONIC ACID TRANSFERASE, MITOCHONDRIAL-RELATED"/>
    <property type="match status" value="1"/>
</dbReference>
<dbReference type="AlphaFoldDB" id="A0A2T7FX25"/>
<dbReference type="GO" id="GO:0009245">
    <property type="term" value="P:lipid A biosynthetic process"/>
    <property type="evidence" value="ECO:0007669"/>
    <property type="project" value="TreeGrafter"/>
</dbReference>
<evidence type="ECO:0000313" key="12">
    <source>
        <dbReference type="EMBL" id="PVA06709.1"/>
    </source>
</evidence>
<feature type="active site" description="Proton acceptor" evidence="8">
    <location>
        <position position="143"/>
    </location>
</feature>
<organism evidence="12 13">
    <name type="scientific">Thalassorhabdomicrobium marinisediminis</name>
    <dbReference type="NCBI Taxonomy" id="2170577"/>
    <lineage>
        <taxon>Bacteria</taxon>
        <taxon>Pseudomonadati</taxon>
        <taxon>Pseudomonadota</taxon>
        <taxon>Alphaproteobacteria</taxon>
        <taxon>Rhodobacterales</taxon>
        <taxon>Paracoccaceae</taxon>
        <taxon>Thalassorhabdomicrobium</taxon>
    </lineage>
</organism>
<dbReference type="PANTHER" id="PTHR42755">
    <property type="entry name" value="3-DEOXY-MANNO-OCTULOSONATE CYTIDYLYLTRANSFERASE"/>
    <property type="match status" value="1"/>
</dbReference>
<evidence type="ECO:0000256" key="7">
    <source>
        <dbReference type="ARBA" id="ARBA00049183"/>
    </source>
</evidence>
<dbReference type="EC" id="2.4.99.12" evidence="3 9"/>
<evidence type="ECO:0000256" key="4">
    <source>
        <dbReference type="ARBA" id="ARBA00019077"/>
    </source>
</evidence>
<comment type="caution">
    <text evidence="12">The sequence shown here is derived from an EMBL/GenBank/DDBJ whole genome shotgun (WGS) entry which is preliminary data.</text>
</comment>
<evidence type="ECO:0000256" key="10">
    <source>
        <dbReference type="SAM" id="MobiDB-lite"/>
    </source>
</evidence>
<dbReference type="GO" id="GO:0009244">
    <property type="term" value="P:lipopolysaccharide core region biosynthetic process"/>
    <property type="evidence" value="ECO:0007669"/>
    <property type="project" value="UniProtKB-UniRule"/>
</dbReference>
<keyword evidence="9" id="KW-0472">Membrane</keyword>
<comment type="pathway">
    <text evidence="2 9">Bacterial outer membrane biogenesis; LPS core biosynthesis.</text>
</comment>
<feature type="domain" description="3-deoxy-D-manno-octulosonic-acid transferase N-terminal" evidence="11">
    <location>
        <begin position="115"/>
        <end position="292"/>
    </location>
</feature>
<dbReference type="Gene3D" id="3.40.50.2000">
    <property type="entry name" value="Glycogen Phosphorylase B"/>
    <property type="match status" value="1"/>
</dbReference>
<dbReference type="Proteomes" id="UP000244817">
    <property type="component" value="Unassembled WGS sequence"/>
</dbReference>
<evidence type="ECO:0000256" key="3">
    <source>
        <dbReference type="ARBA" id="ARBA00012621"/>
    </source>
</evidence>
<dbReference type="GO" id="GO:0005886">
    <property type="term" value="C:plasma membrane"/>
    <property type="evidence" value="ECO:0007669"/>
    <property type="project" value="UniProtKB-SubCell"/>
</dbReference>
<evidence type="ECO:0000256" key="8">
    <source>
        <dbReference type="PIRSR" id="PIRSR639901-1"/>
    </source>
</evidence>
<sequence length="499" mass="53639">MWARGRPTARRPRRCAESRPRTPRPSRIFWPRNGANAIRATTPSDRAMRRRALPRSSAIRPSGPAICKNGSMTNRPARPWIGPMLRMVLGAGHALQPLAAPMLRRRLDRGKEDPERWREKLGEATEVRPDGVLVWLHGVGVGEVMALRGLIERMADARPDLRFLVTSTARSSGEVIARNLPPRAQHQYLPLDLPRPVARFLDHWRPDLAVWSDQEVWPRLAVELARRGIPQAYVAARITEASARARARFGRAYGDLYGLMDRLHAQDAGTAAHLRALVGDRAQVEVSGSLKAAAAPLAVAPGAQTAFEAALAGRRCWVLASSHPADEPLALAAHQAVRAADPDALLVIAPRDVTRGGAIVQAAQTAGFGTSLRSAGALLDAGTAVYVADTFGELGLWYRSCPVALIGGTFDAVEGHNPWEAVSLGAAVLHGPHTANFAMDYKMLQEGGGARLVQSSDQIAAAVLSPDTADMRAAATAVQADMARGVAAITQDLLALLDR</sequence>
<dbReference type="InterPro" id="IPR007507">
    <property type="entry name" value="Glycos_transf_N"/>
</dbReference>